<dbReference type="EMBL" id="JAFEUC010000001">
    <property type="protein sequence ID" value="MBM7075164.1"/>
    <property type="molecule type" value="Genomic_DNA"/>
</dbReference>
<feature type="transmembrane region" description="Helical" evidence="1">
    <location>
        <begin position="58"/>
        <end position="78"/>
    </location>
</feature>
<accession>A0ABS2IPP7</accession>
<keyword evidence="1" id="KW-0472">Membrane</keyword>
<proteinExistence type="predicted"/>
<organism evidence="2 3">
    <name type="scientific">Micromonospora humida</name>
    <dbReference type="NCBI Taxonomy" id="2809018"/>
    <lineage>
        <taxon>Bacteria</taxon>
        <taxon>Bacillati</taxon>
        <taxon>Actinomycetota</taxon>
        <taxon>Actinomycetes</taxon>
        <taxon>Micromonosporales</taxon>
        <taxon>Micromonosporaceae</taxon>
        <taxon>Micromonospora</taxon>
    </lineage>
</organism>
<reference evidence="2 3" key="1">
    <citation type="submission" date="2021-02" db="EMBL/GenBank/DDBJ databases">
        <authorList>
            <person name="Ra J.-S."/>
        </authorList>
    </citation>
    <scope>NUCLEOTIDE SEQUENCE [LARGE SCALE GENOMIC DNA]</scope>
    <source>
        <strain evidence="2 3">MMS20-R1-14</strain>
    </source>
</reference>
<protein>
    <submittedName>
        <fullName evidence="2">Uncharacterized protein</fullName>
    </submittedName>
</protein>
<evidence type="ECO:0000256" key="1">
    <source>
        <dbReference type="SAM" id="Phobius"/>
    </source>
</evidence>
<feature type="transmembrane region" description="Helical" evidence="1">
    <location>
        <begin position="26"/>
        <end position="46"/>
    </location>
</feature>
<sequence length="87" mass="8805">MKPMHTVAPAATKFQPNSTKSTEGSLISALMIITVASIGALLWIVLASGPELGSTATIAIPAIATIAGSAVGGIVLVLRKRPPRSRG</sequence>
<keyword evidence="1" id="KW-0812">Transmembrane</keyword>
<keyword evidence="1" id="KW-1133">Transmembrane helix</keyword>
<dbReference type="Proteomes" id="UP001518872">
    <property type="component" value="Unassembled WGS sequence"/>
</dbReference>
<name>A0ABS2IPP7_9ACTN</name>
<gene>
    <name evidence="2" type="ORF">JQX11_02180</name>
</gene>
<evidence type="ECO:0000313" key="3">
    <source>
        <dbReference type="Proteomes" id="UP001518872"/>
    </source>
</evidence>
<keyword evidence="3" id="KW-1185">Reference proteome</keyword>
<dbReference type="RefSeq" id="WP_204923212.1">
    <property type="nucleotide sequence ID" value="NZ_JAFEUC010000001.1"/>
</dbReference>
<evidence type="ECO:0000313" key="2">
    <source>
        <dbReference type="EMBL" id="MBM7075164.1"/>
    </source>
</evidence>
<comment type="caution">
    <text evidence="2">The sequence shown here is derived from an EMBL/GenBank/DDBJ whole genome shotgun (WGS) entry which is preliminary data.</text>
</comment>